<gene>
    <name evidence="4" type="ORF">JCM19231_4173</name>
</gene>
<reference evidence="4 5" key="1">
    <citation type="submission" date="2015-01" db="EMBL/GenBank/DDBJ databases">
        <title>Vibrio sp. C1 JCM 19231 whole genome shotgun sequence.</title>
        <authorList>
            <person name="Sawabe T."/>
            <person name="Meirelles P."/>
            <person name="Feng G."/>
            <person name="Sayaka M."/>
            <person name="Hattori M."/>
            <person name="Ohkuma M."/>
        </authorList>
    </citation>
    <scope>NUCLEOTIDE SEQUENCE [LARGE SCALE GENOMIC DNA]</scope>
    <source>
        <strain evidence="5">JCM 19231</strain>
    </source>
</reference>
<dbReference type="RefSeq" id="WP_261835514.1">
    <property type="nucleotide sequence ID" value="NZ_AP024881.1"/>
</dbReference>
<dbReference type="SUPFAM" id="SSF160935">
    <property type="entry name" value="VPA0735-like"/>
    <property type="match status" value="1"/>
</dbReference>
<reference evidence="4 5" key="2">
    <citation type="submission" date="2015-01" db="EMBL/GenBank/DDBJ databases">
        <authorList>
            <consortium name="NBRP consortium"/>
            <person name="Sawabe T."/>
            <person name="Meirelles P."/>
            <person name="Feng G."/>
            <person name="Sayaka M."/>
            <person name="Hattori M."/>
            <person name="Ohkuma M."/>
        </authorList>
    </citation>
    <scope>NUCLEOTIDE SEQUENCE [LARGE SCALE GENOMIC DNA]</scope>
    <source>
        <strain evidence="5">JCM 19231</strain>
    </source>
</reference>
<organism evidence="4 5">
    <name type="scientific">Vibrio ishigakensis</name>
    <dbReference type="NCBI Taxonomy" id="1481914"/>
    <lineage>
        <taxon>Bacteria</taxon>
        <taxon>Pseudomonadati</taxon>
        <taxon>Pseudomonadota</taxon>
        <taxon>Gammaproteobacteria</taxon>
        <taxon>Vibrionales</taxon>
        <taxon>Vibrionaceae</taxon>
        <taxon>Vibrio</taxon>
    </lineage>
</organism>
<proteinExistence type="predicted"/>
<dbReference type="Gene3D" id="2.60.120.1600">
    <property type="match status" value="1"/>
</dbReference>
<dbReference type="InterPro" id="IPR010679">
    <property type="entry name" value="DUF1254"/>
</dbReference>
<name>A0A0B8P7P4_9VIBR</name>
<keyword evidence="5" id="KW-1185">Reference proteome</keyword>
<dbReference type="Pfam" id="PF06742">
    <property type="entry name" value="DUF1214"/>
    <property type="match status" value="1"/>
</dbReference>
<keyword evidence="1" id="KW-0732">Signal</keyword>
<dbReference type="InterPro" id="IPR010621">
    <property type="entry name" value="DUF1214"/>
</dbReference>
<evidence type="ECO:0008006" key="6">
    <source>
        <dbReference type="Google" id="ProtNLM"/>
    </source>
</evidence>
<protein>
    <recommendedName>
        <fullName evidence="6">DUF1254 domain-containing protein</fullName>
    </recommendedName>
</protein>
<dbReference type="Proteomes" id="UP000031671">
    <property type="component" value="Unassembled WGS sequence"/>
</dbReference>
<evidence type="ECO:0000313" key="4">
    <source>
        <dbReference type="EMBL" id="GAM58909.1"/>
    </source>
</evidence>
<feature type="signal peptide" evidence="1">
    <location>
        <begin position="1"/>
        <end position="21"/>
    </location>
</feature>
<feature type="domain" description="DUF1214" evidence="2">
    <location>
        <begin position="258"/>
        <end position="336"/>
    </location>
</feature>
<dbReference type="Pfam" id="PF06863">
    <property type="entry name" value="DUF1254"/>
    <property type="match status" value="1"/>
</dbReference>
<evidence type="ECO:0000313" key="5">
    <source>
        <dbReference type="Proteomes" id="UP000031671"/>
    </source>
</evidence>
<evidence type="ECO:0000259" key="2">
    <source>
        <dbReference type="Pfam" id="PF06742"/>
    </source>
</evidence>
<comment type="caution">
    <text evidence="4">The sequence shown here is derived from an EMBL/GenBank/DDBJ whole genome shotgun (WGS) entry which is preliminary data.</text>
</comment>
<evidence type="ECO:0000259" key="3">
    <source>
        <dbReference type="Pfam" id="PF06863"/>
    </source>
</evidence>
<feature type="domain" description="DUF1254" evidence="3">
    <location>
        <begin position="62"/>
        <end position="117"/>
    </location>
</feature>
<accession>A0A0B8P7P4</accession>
<dbReference type="EMBL" id="BBRZ01000111">
    <property type="protein sequence ID" value="GAM58909.1"/>
    <property type="molecule type" value="Genomic_DNA"/>
</dbReference>
<dbReference type="AlphaFoldDB" id="A0A0B8P7P4"/>
<evidence type="ECO:0000256" key="1">
    <source>
        <dbReference type="SAM" id="SignalP"/>
    </source>
</evidence>
<dbReference type="PANTHER" id="PTHR36509:SF2">
    <property type="entry name" value="BLL3101 PROTEIN"/>
    <property type="match status" value="1"/>
</dbReference>
<dbReference type="PANTHER" id="PTHR36509">
    <property type="entry name" value="BLL3101 PROTEIN"/>
    <property type="match status" value="1"/>
</dbReference>
<sequence>MKKLSLSIALGLNLIALPTLANTEVSTLTDYFSPAGEKTTVENYPTLETSRQYLKNQELVGINNFLHKRELTPTDEQPVVRMNRDTYYSMAVIDVSKGASVTLPEIPVGKYMSMEIITEDHRIQAMKYGAGTFELSTHTGDHVYAIIRLDATFTKEEAHALQNKMSVQANSNKEFTAHQVDKASFETVEKSLKAEMPKVLKRDGAQATFGMFTDPNDKSKELFTEEKYAVGAAIGWGGAQLEDNIYEVSGNYPMNECYQATFDDPKNQAFWSVTVYNKQGFMFNDVANINSKLAEKNADGTYTLSFGCGDDAPNNLDIKNDSGVFNVAFRHYIPSQKVRDGFRILPLIRAVN</sequence>
<feature type="chain" id="PRO_5002136828" description="DUF1254 domain-containing protein" evidence="1">
    <location>
        <begin position="22"/>
        <end position="352"/>
    </location>
</feature>